<evidence type="ECO:0000256" key="1">
    <source>
        <dbReference type="SAM" id="MobiDB-lite"/>
    </source>
</evidence>
<evidence type="ECO:0000313" key="3">
    <source>
        <dbReference type="EMBL" id="BDR57582.1"/>
    </source>
</evidence>
<keyword evidence="2" id="KW-1133">Transmembrane helix</keyword>
<dbReference type="AlphaFoldDB" id="A0AAU9DL39"/>
<name>A0AAU9DL39_9LACO</name>
<evidence type="ECO:0000313" key="4">
    <source>
        <dbReference type="Proteomes" id="UP001321861"/>
    </source>
</evidence>
<accession>A0AAU9DL39</accession>
<gene>
    <name evidence="3" type="ORF">XA3_00230</name>
</gene>
<proteinExistence type="predicted"/>
<feature type="transmembrane region" description="Helical" evidence="2">
    <location>
        <begin position="32"/>
        <end position="50"/>
    </location>
</feature>
<sequence>MRNNTPQTENYYHFKDTGKINNRAPKKIYQHWEFWLIIILTILAFGPAPFKKDQDDSVHETTSSSDSKSESSTAFDEAKVIAQYEWHPSKKDIYKNLTDPIDKGGYNVSKKEADKAGNNKL</sequence>
<dbReference type="Proteomes" id="UP001321861">
    <property type="component" value="Chromosome"/>
</dbReference>
<keyword evidence="2" id="KW-0472">Membrane</keyword>
<keyword evidence="2" id="KW-0812">Transmembrane</keyword>
<feature type="compositionally biased region" description="Low complexity" evidence="1">
    <location>
        <begin position="60"/>
        <end position="73"/>
    </location>
</feature>
<protein>
    <submittedName>
        <fullName evidence="3">Uncharacterized protein</fullName>
    </submittedName>
</protein>
<evidence type="ECO:0000256" key="2">
    <source>
        <dbReference type="SAM" id="Phobius"/>
    </source>
</evidence>
<feature type="region of interest" description="Disordered" evidence="1">
    <location>
        <begin position="52"/>
        <end position="75"/>
    </location>
</feature>
<dbReference type="KEGG" id="xap:XA3_00230"/>
<organism evidence="3 4">
    <name type="scientific">Xylocopilactobacillus apicola</name>
    <dbReference type="NCBI Taxonomy" id="2932184"/>
    <lineage>
        <taxon>Bacteria</taxon>
        <taxon>Bacillati</taxon>
        <taxon>Bacillota</taxon>
        <taxon>Bacilli</taxon>
        <taxon>Lactobacillales</taxon>
        <taxon>Lactobacillaceae</taxon>
        <taxon>Xylocopilactobacillus</taxon>
    </lineage>
</organism>
<reference evidence="3 4" key="1">
    <citation type="journal article" date="2023" name="Microbiol. Spectr.">
        <title>Symbiosis of Carpenter Bees with Uncharacterized Lactic Acid Bacteria Showing NAD Auxotrophy.</title>
        <authorList>
            <person name="Kawasaki S."/>
            <person name="Ozawa K."/>
            <person name="Mori T."/>
            <person name="Yamamoto A."/>
            <person name="Ito M."/>
            <person name="Ohkuma M."/>
            <person name="Sakamoto M."/>
            <person name="Matsutani M."/>
        </authorList>
    </citation>
    <scope>NUCLEOTIDE SEQUENCE [LARGE SCALE GENOMIC DNA]</scope>
    <source>
        <strain evidence="3 4">XA3</strain>
    </source>
</reference>
<dbReference type="EMBL" id="AP026802">
    <property type="protein sequence ID" value="BDR57582.1"/>
    <property type="molecule type" value="Genomic_DNA"/>
</dbReference>
<dbReference type="RefSeq" id="WP_317635542.1">
    <property type="nucleotide sequence ID" value="NZ_AP026802.1"/>
</dbReference>
<feature type="region of interest" description="Disordered" evidence="1">
    <location>
        <begin position="98"/>
        <end position="121"/>
    </location>
</feature>
<keyword evidence="4" id="KW-1185">Reference proteome</keyword>
<feature type="compositionally biased region" description="Basic and acidic residues" evidence="1">
    <location>
        <begin position="109"/>
        <end position="121"/>
    </location>
</feature>